<keyword evidence="3 7" id="KW-0812">Transmembrane</keyword>
<comment type="caution">
    <text evidence="8">The sequence shown here is derived from an EMBL/GenBank/DDBJ whole genome shotgun (WGS) entry which is preliminary data.</text>
</comment>
<feature type="transmembrane region" description="Helical" evidence="7">
    <location>
        <begin position="170"/>
        <end position="194"/>
    </location>
</feature>
<keyword evidence="2" id="KW-1003">Cell membrane</keyword>
<feature type="transmembrane region" description="Helical" evidence="7">
    <location>
        <begin position="45"/>
        <end position="66"/>
    </location>
</feature>
<evidence type="ECO:0000313" key="8">
    <source>
        <dbReference type="EMBL" id="MBY6276724.1"/>
    </source>
</evidence>
<evidence type="ECO:0000256" key="4">
    <source>
        <dbReference type="ARBA" id="ARBA00022989"/>
    </source>
</evidence>
<evidence type="ECO:0000313" key="9">
    <source>
        <dbReference type="Proteomes" id="UP000732377"/>
    </source>
</evidence>
<organism evidence="8 9">
    <name type="scientific">Symbiobacterium thermophilum</name>
    <dbReference type="NCBI Taxonomy" id="2734"/>
    <lineage>
        <taxon>Bacteria</taxon>
        <taxon>Bacillati</taxon>
        <taxon>Bacillota</taxon>
        <taxon>Clostridia</taxon>
        <taxon>Eubacteriales</taxon>
        <taxon>Symbiobacteriaceae</taxon>
        <taxon>Symbiobacterium</taxon>
    </lineage>
</organism>
<dbReference type="GO" id="GO:0005886">
    <property type="term" value="C:plasma membrane"/>
    <property type="evidence" value="ECO:0007669"/>
    <property type="project" value="UniProtKB-SubCell"/>
</dbReference>
<keyword evidence="5 7" id="KW-0472">Membrane</keyword>
<name>A0A953LJ36_SYMTR</name>
<comment type="subcellular location">
    <subcellularLocation>
        <location evidence="1">Cell membrane</location>
        <topology evidence="1">Multi-pass membrane protein</topology>
    </subcellularLocation>
</comment>
<proteinExistence type="predicted"/>
<protein>
    <submittedName>
        <fullName evidence="8">Lysine transporter LysE</fullName>
    </submittedName>
</protein>
<dbReference type="PANTHER" id="PTHR30086:SF20">
    <property type="entry name" value="ARGININE EXPORTER PROTEIN ARGO-RELATED"/>
    <property type="match status" value="1"/>
</dbReference>
<dbReference type="RefSeq" id="WP_273379797.1">
    <property type="nucleotide sequence ID" value="NZ_PIUK01000103.1"/>
</dbReference>
<evidence type="ECO:0000256" key="6">
    <source>
        <dbReference type="SAM" id="MobiDB-lite"/>
    </source>
</evidence>
<dbReference type="PANTHER" id="PTHR30086">
    <property type="entry name" value="ARGININE EXPORTER PROTEIN ARGO"/>
    <property type="match status" value="1"/>
</dbReference>
<feature type="transmembrane region" description="Helical" evidence="7">
    <location>
        <begin position="73"/>
        <end position="91"/>
    </location>
</feature>
<dbReference type="Pfam" id="PF01810">
    <property type="entry name" value="LysE"/>
    <property type="match status" value="1"/>
</dbReference>
<accession>A0A953LJ36</accession>
<keyword evidence="4 7" id="KW-1133">Transmembrane helix</keyword>
<dbReference type="Proteomes" id="UP000732377">
    <property type="component" value="Unassembled WGS sequence"/>
</dbReference>
<evidence type="ECO:0000256" key="1">
    <source>
        <dbReference type="ARBA" id="ARBA00004651"/>
    </source>
</evidence>
<gene>
    <name evidence="8" type="ORF">CWE10_11030</name>
</gene>
<evidence type="ECO:0000256" key="5">
    <source>
        <dbReference type="ARBA" id="ARBA00023136"/>
    </source>
</evidence>
<feature type="region of interest" description="Disordered" evidence="6">
    <location>
        <begin position="102"/>
        <end position="127"/>
    </location>
</feature>
<feature type="transmembrane region" description="Helical" evidence="7">
    <location>
        <begin position="206"/>
        <end position="227"/>
    </location>
</feature>
<evidence type="ECO:0000256" key="7">
    <source>
        <dbReference type="SAM" id="Phobius"/>
    </source>
</evidence>
<evidence type="ECO:0000256" key="3">
    <source>
        <dbReference type="ARBA" id="ARBA00022692"/>
    </source>
</evidence>
<evidence type="ECO:0000256" key="2">
    <source>
        <dbReference type="ARBA" id="ARBA00022475"/>
    </source>
</evidence>
<dbReference type="EMBL" id="PIUK01000103">
    <property type="protein sequence ID" value="MBY6276724.1"/>
    <property type="molecule type" value="Genomic_DNA"/>
</dbReference>
<dbReference type="InterPro" id="IPR001123">
    <property type="entry name" value="LeuE-type"/>
</dbReference>
<reference evidence="8" key="1">
    <citation type="submission" date="2017-11" db="EMBL/GenBank/DDBJ databases">
        <title>Three new genomes from thermophilic consortium.</title>
        <authorList>
            <person name="Quaggio R."/>
            <person name="Amgarten D."/>
            <person name="Setubal J.C."/>
        </authorList>
    </citation>
    <scope>NUCLEOTIDE SEQUENCE</scope>
    <source>
        <strain evidence="8">ZCTH01-B2</strain>
    </source>
</reference>
<sequence>MGTALLHGLVLSFGLILPLGAQNTFVLTQGALHRRWTGALPSVLTAAVSDTLLITLAVSGLSLVLLTVPWLQMALQWCGVLFLLYMGWSTWRAAAAVDRDSGGTPGTARGAAPGGGPSGPAGDAAPDEAWPARRQVAFAASVSLLNPHAILDTVAVIGTSALAYTGTARLAFSLACIAVSWVWFFGLSLAGHLMGVLAAGANLQRWLIRASAVIMWGVALQLLRSLLLA</sequence>
<dbReference type="GO" id="GO:0015171">
    <property type="term" value="F:amino acid transmembrane transporter activity"/>
    <property type="evidence" value="ECO:0007669"/>
    <property type="project" value="TreeGrafter"/>
</dbReference>
<dbReference type="AlphaFoldDB" id="A0A953LJ36"/>